<evidence type="ECO:0000256" key="1">
    <source>
        <dbReference type="ARBA" id="ARBA00022801"/>
    </source>
</evidence>
<accession>A0A6N7LUH4</accession>
<evidence type="ECO:0000256" key="2">
    <source>
        <dbReference type="HAMAP-Rule" id="MF_01940"/>
    </source>
</evidence>
<protein>
    <recommendedName>
        <fullName evidence="2">RNA 2',3'-cyclic phosphodiesterase</fullName>
        <shortName evidence="2">RNA 2',3'-CPDase</shortName>
        <ecNumber evidence="2">3.1.4.58</ecNumber>
    </recommendedName>
</protein>
<dbReference type="GO" id="GO:0004113">
    <property type="term" value="F:2',3'-cyclic-nucleotide 3'-phosphodiesterase activity"/>
    <property type="evidence" value="ECO:0007669"/>
    <property type="project" value="InterPro"/>
</dbReference>
<organism evidence="3 4">
    <name type="scientific">Alcanivorax sediminis</name>
    <dbReference type="NCBI Taxonomy" id="2663008"/>
    <lineage>
        <taxon>Bacteria</taxon>
        <taxon>Pseudomonadati</taxon>
        <taxon>Pseudomonadota</taxon>
        <taxon>Gammaproteobacteria</taxon>
        <taxon>Oceanospirillales</taxon>
        <taxon>Alcanivoracaceae</taxon>
        <taxon>Alcanivorax</taxon>
    </lineage>
</organism>
<evidence type="ECO:0000313" key="3">
    <source>
        <dbReference type="EMBL" id="MQX54087.1"/>
    </source>
</evidence>
<dbReference type="AlphaFoldDB" id="A0A6N7LUH4"/>
<keyword evidence="4" id="KW-1185">Reference proteome</keyword>
<dbReference type="NCBIfam" id="TIGR02258">
    <property type="entry name" value="2_5_ligase"/>
    <property type="match status" value="1"/>
</dbReference>
<comment type="caution">
    <text evidence="3">The sequence shown here is derived from an EMBL/GenBank/DDBJ whole genome shotgun (WGS) entry which is preliminary data.</text>
</comment>
<dbReference type="PANTHER" id="PTHR35561:SF1">
    <property type="entry name" value="RNA 2',3'-CYCLIC PHOSPHODIESTERASE"/>
    <property type="match status" value="1"/>
</dbReference>
<comment type="function">
    <text evidence="2">Hydrolyzes RNA 2',3'-cyclic phosphodiester to an RNA 2'-phosphomonoester.</text>
</comment>
<feature type="active site" description="Proton donor" evidence="2">
    <location>
        <position position="34"/>
    </location>
</feature>
<feature type="short sequence motif" description="HXTX 2" evidence="2">
    <location>
        <begin position="119"/>
        <end position="122"/>
    </location>
</feature>
<dbReference type="InterPro" id="IPR009097">
    <property type="entry name" value="Cyclic_Pdiesterase"/>
</dbReference>
<dbReference type="EC" id="3.1.4.58" evidence="2"/>
<evidence type="ECO:0000313" key="4">
    <source>
        <dbReference type="Proteomes" id="UP000469421"/>
    </source>
</evidence>
<gene>
    <name evidence="3" type="primary">thpR</name>
    <name evidence="3" type="ORF">GFN93_12580</name>
</gene>
<comment type="similarity">
    <text evidence="2">Belongs to the 2H phosphoesterase superfamily. ThpR family.</text>
</comment>
<dbReference type="SUPFAM" id="SSF55144">
    <property type="entry name" value="LigT-like"/>
    <property type="match status" value="1"/>
</dbReference>
<dbReference type="PANTHER" id="PTHR35561">
    <property type="entry name" value="RNA 2',3'-CYCLIC PHOSPHODIESTERASE"/>
    <property type="match status" value="1"/>
</dbReference>
<comment type="catalytic activity">
    <reaction evidence="2">
        <text>a 3'-end 2',3'-cyclophospho-ribonucleotide-RNA + H2O = a 3'-end 2'-phospho-ribonucleotide-RNA + H(+)</text>
        <dbReference type="Rhea" id="RHEA:11828"/>
        <dbReference type="Rhea" id="RHEA-COMP:10464"/>
        <dbReference type="Rhea" id="RHEA-COMP:17353"/>
        <dbReference type="ChEBI" id="CHEBI:15377"/>
        <dbReference type="ChEBI" id="CHEBI:15378"/>
        <dbReference type="ChEBI" id="CHEBI:83064"/>
        <dbReference type="ChEBI" id="CHEBI:173113"/>
        <dbReference type="EC" id="3.1.4.58"/>
    </reaction>
</comment>
<dbReference type="RefSeq" id="WP_153501405.1">
    <property type="nucleotide sequence ID" value="NZ_WIRE01000001.1"/>
</dbReference>
<dbReference type="Gene3D" id="3.90.1140.10">
    <property type="entry name" value="Cyclic phosphodiesterase"/>
    <property type="match status" value="1"/>
</dbReference>
<reference evidence="3 4" key="1">
    <citation type="submission" date="2019-10" db="EMBL/GenBank/DDBJ databases">
        <title>Alcanivorax sp.PA15-N-34 draft genome sequence.</title>
        <authorList>
            <person name="Liao X."/>
            <person name="Shao Z."/>
        </authorList>
    </citation>
    <scope>NUCLEOTIDE SEQUENCE [LARGE SCALE GENOMIC DNA]</scope>
    <source>
        <strain evidence="3 4">PA15-N-34</strain>
    </source>
</reference>
<dbReference type="EMBL" id="WIRE01000001">
    <property type="protein sequence ID" value="MQX54087.1"/>
    <property type="molecule type" value="Genomic_DNA"/>
</dbReference>
<dbReference type="Proteomes" id="UP000469421">
    <property type="component" value="Unassembled WGS sequence"/>
</dbReference>
<dbReference type="HAMAP" id="MF_01940">
    <property type="entry name" value="RNA_CPDase"/>
    <property type="match status" value="1"/>
</dbReference>
<sequence length="169" mass="18537">MRCFIGVPVGGELAEECILLAAGHAGAAPLGNLHMTLAFMGECRAEQVEAMVPHLKTLAASFAAFSLPFTRCEPFPQERGPFLALTGALSPELEALHKGLEERLSDCGIHLEPRPFRPHVTLARPGHSLPVLTGEWRLLVSSFWLYQSQRGENDFPIYSPLARFPFSCP</sequence>
<feature type="short sequence motif" description="HXTX 1" evidence="2">
    <location>
        <begin position="34"/>
        <end position="37"/>
    </location>
</feature>
<dbReference type="Pfam" id="PF13563">
    <property type="entry name" value="2_5_RNA_ligase2"/>
    <property type="match status" value="1"/>
</dbReference>
<feature type="active site" description="Proton acceptor" evidence="2">
    <location>
        <position position="119"/>
    </location>
</feature>
<proteinExistence type="inferred from homology"/>
<keyword evidence="1 2" id="KW-0378">Hydrolase</keyword>
<dbReference type="GO" id="GO:0008664">
    <property type="term" value="F:RNA 2',3'-cyclic 3'-phosphodiesterase activity"/>
    <property type="evidence" value="ECO:0007669"/>
    <property type="project" value="UniProtKB-EC"/>
</dbReference>
<dbReference type="InterPro" id="IPR004175">
    <property type="entry name" value="RNA_CPDase"/>
</dbReference>
<name>A0A6N7LUH4_9GAMM</name>